<keyword evidence="3" id="KW-0813">Transport</keyword>
<dbReference type="GO" id="GO:0005886">
    <property type="term" value="C:plasma membrane"/>
    <property type="evidence" value="ECO:0007669"/>
    <property type="project" value="UniProtKB-SubCell"/>
</dbReference>
<reference evidence="10" key="1">
    <citation type="submission" date="2021-04" db="EMBL/GenBank/DDBJ databases">
        <title>Whole genome sequencing of Enterococci isolates from hospitalized patients.</title>
        <authorList>
            <person name="Ogoti B.M."/>
            <person name="Onyambu F.G."/>
        </authorList>
    </citation>
    <scope>NUCLEOTIDE SEQUENCE</scope>
    <source>
        <strain evidence="10">242</strain>
    </source>
</reference>
<dbReference type="PROSITE" id="PS50850">
    <property type="entry name" value="MFS"/>
    <property type="match status" value="1"/>
</dbReference>
<dbReference type="AlphaFoldDB" id="A0A941J8D9"/>
<dbReference type="Pfam" id="PF07690">
    <property type="entry name" value="MFS_1"/>
    <property type="match status" value="1"/>
</dbReference>
<feature type="transmembrane region" description="Helical" evidence="8">
    <location>
        <begin position="403"/>
        <end position="425"/>
    </location>
</feature>
<dbReference type="InterPro" id="IPR020846">
    <property type="entry name" value="MFS_dom"/>
</dbReference>
<evidence type="ECO:0000256" key="8">
    <source>
        <dbReference type="SAM" id="Phobius"/>
    </source>
</evidence>
<dbReference type="Gene3D" id="1.20.1250.20">
    <property type="entry name" value="MFS general substrate transporter like domains"/>
    <property type="match status" value="1"/>
</dbReference>
<name>A0A941J8D9_9BACI</name>
<keyword evidence="6 8" id="KW-1133">Transmembrane helix</keyword>
<dbReference type="PRINTS" id="PR01036">
    <property type="entry name" value="TCRTETB"/>
</dbReference>
<sequence>MKVRIQMDPKIVVSIVYVIAMFMVSMDGTIVNVILPTISSEFNLDPSSASGINVGYLVSLAVFLPVSGWLGDRFGTKKIFLMALGVFTAASFLCGFANNLQTLNLFRVLQGAGGGILTPIGMAILFRTFSVEERPKVSRSLVLPIAFAPAVGPIVGGFLAEQLSWRWAFYINVPFGIIVLIFGVWFLKENKESTAGRLDLPGFLLSAAGFSMLMYAMSIGPSKGWDSPLIMYTGCIGVILVLSFILLELRVNEPMLDLRLFSDRLFRTLGIISLFSMAGLLGMLFVFPLMYQSSLHASALESGLTTFPEAIGLMVASRMMPWTTKKLGIHQVIRIGLLSTIIIYTLISIVGPTANPWFLRALLFSVGICLGHTVVAVQFSTFTNINSASMGMAATLFNVQNRIGSAIGVAILASILGAVGTSSIGTNGEQHFSLASYQFALLGSVALLVIALLFAMRLKKDDFKAKIPKQHMAKSLDVKQVSSG</sequence>
<evidence type="ECO:0000256" key="5">
    <source>
        <dbReference type="ARBA" id="ARBA00022692"/>
    </source>
</evidence>
<keyword evidence="4" id="KW-1003">Cell membrane</keyword>
<feature type="transmembrane region" description="Helical" evidence="8">
    <location>
        <begin position="303"/>
        <end position="320"/>
    </location>
</feature>
<feature type="transmembrane region" description="Helical" evidence="8">
    <location>
        <begin position="437"/>
        <end position="456"/>
    </location>
</feature>
<feature type="transmembrane region" description="Helical" evidence="8">
    <location>
        <begin position="141"/>
        <end position="161"/>
    </location>
</feature>
<feature type="domain" description="Major facilitator superfamily (MFS) profile" evidence="9">
    <location>
        <begin position="13"/>
        <end position="461"/>
    </location>
</feature>
<dbReference type="Proteomes" id="UP000680045">
    <property type="component" value="Unassembled WGS sequence"/>
</dbReference>
<evidence type="ECO:0000259" key="9">
    <source>
        <dbReference type="PROSITE" id="PS50850"/>
    </source>
</evidence>
<dbReference type="SUPFAM" id="SSF103473">
    <property type="entry name" value="MFS general substrate transporter"/>
    <property type="match status" value="1"/>
</dbReference>
<dbReference type="CDD" id="cd17503">
    <property type="entry name" value="MFS_LmrB_MDR_like"/>
    <property type="match status" value="1"/>
</dbReference>
<protein>
    <submittedName>
        <fullName evidence="10">Multidrug efflux MFS transporter</fullName>
    </submittedName>
</protein>
<dbReference type="NCBIfam" id="TIGR00711">
    <property type="entry name" value="efflux_EmrB"/>
    <property type="match status" value="1"/>
</dbReference>
<gene>
    <name evidence="10" type="ORF">KEH51_21045</name>
</gene>
<evidence type="ECO:0000256" key="1">
    <source>
        <dbReference type="ARBA" id="ARBA00004651"/>
    </source>
</evidence>
<feature type="transmembrane region" description="Helical" evidence="8">
    <location>
        <begin position="198"/>
        <end position="217"/>
    </location>
</feature>
<dbReference type="PANTHER" id="PTHR42718">
    <property type="entry name" value="MAJOR FACILITATOR SUPERFAMILY MULTIDRUG TRANSPORTER MFSC"/>
    <property type="match status" value="1"/>
</dbReference>
<comment type="caution">
    <text evidence="10">The sequence shown here is derived from an EMBL/GenBank/DDBJ whole genome shotgun (WGS) entry which is preliminary data.</text>
</comment>
<evidence type="ECO:0000256" key="7">
    <source>
        <dbReference type="ARBA" id="ARBA00023136"/>
    </source>
</evidence>
<feature type="transmembrane region" description="Helical" evidence="8">
    <location>
        <begin position="332"/>
        <end position="351"/>
    </location>
</feature>
<feature type="transmembrane region" description="Helical" evidence="8">
    <location>
        <begin position="12"/>
        <end position="34"/>
    </location>
</feature>
<comment type="subcellular location">
    <subcellularLocation>
        <location evidence="1">Cell membrane</location>
        <topology evidence="1">Multi-pass membrane protein</topology>
    </subcellularLocation>
</comment>
<evidence type="ECO:0000256" key="4">
    <source>
        <dbReference type="ARBA" id="ARBA00022475"/>
    </source>
</evidence>
<evidence type="ECO:0000256" key="6">
    <source>
        <dbReference type="ARBA" id="ARBA00022989"/>
    </source>
</evidence>
<feature type="transmembrane region" description="Helical" evidence="8">
    <location>
        <begin position="167"/>
        <end position="186"/>
    </location>
</feature>
<feature type="transmembrane region" description="Helical" evidence="8">
    <location>
        <begin position="357"/>
        <end position="382"/>
    </location>
</feature>
<dbReference type="EMBL" id="JAGTPW010000044">
    <property type="protein sequence ID" value="MBR8645616.1"/>
    <property type="molecule type" value="Genomic_DNA"/>
</dbReference>
<dbReference type="InterPro" id="IPR036259">
    <property type="entry name" value="MFS_trans_sf"/>
</dbReference>
<dbReference type="InterPro" id="IPR004638">
    <property type="entry name" value="EmrB-like"/>
</dbReference>
<dbReference type="InterPro" id="IPR011701">
    <property type="entry name" value="MFS"/>
</dbReference>
<dbReference type="PANTHER" id="PTHR42718:SF9">
    <property type="entry name" value="MAJOR FACILITATOR SUPERFAMILY MULTIDRUG TRANSPORTER MFSC"/>
    <property type="match status" value="1"/>
</dbReference>
<keyword evidence="7 8" id="KW-0472">Membrane</keyword>
<feature type="transmembrane region" description="Helical" evidence="8">
    <location>
        <begin position="229"/>
        <end position="247"/>
    </location>
</feature>
<evidence type="ECO:0000313" key="10">
    <source>
        <dbReference type="EMBL" id="MBR8645616.1"/>
    </source>
</evidence>
<feature type="transmembrane region" description="Helical" evidence="8">
    <location>
        <begin position="268"/>
        <end position="291"/>
    </location>
</feature>
<evidence type="ECO:0000256" key="3">
    <source>
        <dbReference type="ARBA" id="ARBA00022448"/>
    </source>
</evidence>
<keyword evidence="5 8" id="KW-0812">Transmembrane</keyword>
<organism evidence="10 11">
    <name type="scientific">Peribacillus frigoritolerans</name>
    <dbReference type="NCBI Taxonomy" id="450367"/>
    <lineage>
        <taxon>Bacteria</taxon>
        <taxon>Bacillati</taxon>
        <taxon>Bacillota</taxon>
        <taxon>Bacilli</taxon>
        <taxon>Bacillales</taxon>
        <taxon>Bacillaceae</taxon>
        <taxon>Peribacillus</taxon>
    </lineage>
</organism>
<feature type="transmembrane region" description="Helical" evidence="8">
    <location>
        <begin position="79"/>
        <end position="98"/>
    </location>
</feature>
<feature type="transmembrane region" description="Helical" evidence="8">
    <location>
        <begin position="110"/>
        <end position="129"/>
    </location>
</feature>
<dbReference type="GO" id="GO:0022857">
    <property type="term" value="F:transmembrane transporter activity"/>
    <property type="evidence" value="ECO:0007669"/>
    <property type="project" value="InterPro"/>
</dbReference>
<proteinExistence type="inferred from homology"/>
<dbReference type="Gene3D" id="1.20.1720.10">
    <property type="entry name" value="Multidrug resistance protein D"/>
    <property type="match status" value="1"/>
</dbReference>
<comment type="similarity">
    <text evidence="2">Belongs to the major facilitator superfamily. EmrB family.</text>
</comment>
<evidence type="ECO:0000256" key="2">
    <source>
        <dbReference type="ARBA" id="ARBA00008537"/>
    </source>
</evidence>
<evidence type="ECO:0000313" key="11">
    <source>
        <dbReference type="Proteomes" id="UP000680045"/>
    </source>
</evidence>
<accession>A0A941J8D9</accession>
<feature type="transmembrane region" description="Helical" evidence="8">
    <location>
        <begin position="54"/>
        <end position="72"/>
    </location>
</feature>